<dbReference type="RefSeq" id="WP_326454915.1">
    <property type="nucleotide sequence ID" value="NZ_JAYMFH010000012.1"/>
</dbReference>
<name>A0ABU6J0P6_9ACTN</name>
<keyword evidence="2" id="KW-1185">Reference proteome</keyword>
<accession>A0ABU6J0P6</accession>
<proteinExistence type="predicted"/>
<comment type="caution">
    <text evidence="1">The sequence shown here is derived from an EMBL/GenBank/DDBJ whole genome shotgun (WGS) entry which is preliminary data.</text>
</comment>
<sequence length="94" mass="9946">MATKTFSGRVDEGALAFADALAQREYGLSFGQYCGTVLLDSIQTTGTMPSLVAPSSGKSDAAAFIKGFAARARHPEVGRLSDAEVRDLIASRYE</sequence>
<evidence type="ECO:0000313" key="1">
    <source>
        <dbReference type="EMBL" id="MEC4295417.1"/>
    </source>
</evidence>
<dbReference type="Proteomes" id="UP001343724">
    <property type="component" value="Unassembled WGS sequence"/>
</dbReference>
<evidence type="ECO:0000313" key="2">
    <source>
        <dbReference type="Proteomes" id="UP001343724"/>
    </source>
</evidence>
<protein>
    <submittedName>
        <fullName evidence="1">Uncharacterized protein</fullName>
    </submittedName>
</protein>
<gene>
    <name evidence="1" type="ORF">VJ920_08840</name>
</gene>
<reference evidence="1 2" key="1">
    <citation type="submission" date="2024-01" db="EMBL/GenBank/DDBJ databases">
        <title>novel species in genus Adlercreutzia.</title>
        <authorList>
            <person name="Liu X."/>
        </authorList>
    </citation>
    <scope>NUCLEOTIDE SEQUENCE [LARGE SCALE GENOMIC DNA]</scope>
    <source>
        <strain evidence="1 2">R22</strain>
    </source>
</reference>
<organism evidence="1 2">
    <name type="scientific">Adlercreutzia shanghongiae</name>
    <dbReference type="NCBI Taxonomy" id="3111773"/>
    <lineage>
        <taxon>Bacteria</taxon>
        <taxon>Bacillati</taxon>
        <taxon>Actinomycetota</taxon>
        <taxon>Coriobacteriia</taxon>
        <taxon>Eggerthellales</taxon>
        <taxon>Eggerthellaceae</taxon>
        <taxon>Adlercreutzia</taxon>
    </lineage>
</organism>
<dbReference type="EMBL" id="JAYMFH010000012">
    <property type="protein sequence ID" value="MEC4295417.1"/>
    <property type="molecule type" value="Genomic_DNA"/>
</dbReference>